<comment type="caution">
    <text evidence="2">The sequence shown here is derived from an EMBL/GenBank/DDBJ whole genome shotgun (WGS) entry which is preliminary data.</text>
</comment>
<dbReference type="RefSeq" id="WP_227710352.1">
    <property type="nucleotide sequence ID" value="NZ_JAJEQW010000010.1"/>
</dbReference>
<keyword evidence="1" id="KW-0175">Coiled coil</keyword>
<evidence type="ECO:0000313" key="3">
    <source>
        <dbReference type="Proteomes" id="UP001198893"/>
    </source>
</evidence>
<reference evidence="2" key="1">
    <citation type="submission" date="2021-10" db="EMBL/GenBank/DDBJ databases">
        <title>Anaerobic single-cell dispensing facilitates the cultivation of human gut bacteria.</title>
        <authorList>
            <person name="Afrizal A."/>
        </authorList>
    </citation>
    <scope>NUCLEOTIDE SEQUENCE</scope>
    <source>
        <strain evidence="2">CLA-AA-H204</strain>
    </source>
</reference>
<feature type="coiled-coil region" evidence="1">
    <location>
        <begin position="39"/>
        <end position="66"/>
    </location>
</feature>
<proteinExistence type="predicted"/>
<evidence type="ECO:0000256" key="1">
    <source>
        <dbReference type="SAM" id="Coils"/>
    </source>
</evidence>
<evidence type="ECO:0000313" key="2">
    <source>
        <dbReference type="EMBL" id="MCC2242617.1"/>
    </source>
</evidence>
<dbReference type="Proteomes" id="UP001198893">
    <property type="component" value="Unassembled WGS sequence"/>
</dbReference>
<dbReference type="EMBL" id="JAJEQW010000010">
    <property type="protein sequence ID" value="MCC2242617.1"/>
    <property type="molecule type" value="Genomic_DNA"/>
</dbReference>
<gene>
    <name evidence="2" type="ORF">LKD47_09945</name>
</gene>
<organism evidence="2 3">
    <name type="scientific">Roseburia amylophila</name>
    <dbReference type="NCBI Taxonomy" id="2981794"/>
    <lineage>
        <taxon>Bacteria</taxon>
        <taxon>Bacillati</taxon>
        <taxon>Bacillota</taxon>
        <taxon>Clostridia</taxon>
        <taxon>Lachnospirales</taxon>
        <taxon>Lachnospiraceae</taxon>
        <taxon>Roseburia</taxon>
    </lineage>
</organism>
<dbReference type="AlphaFoldDB" id="A0AAW4WIE4"/>
<sequence length="72" mass="8008">MDNRAMEIQSEIAGLKQILAATDYKALKHADGALSDDDYAETKVQRQELRDKINELEAELAVVTSKEEADAE</sequence>
<name>A0AAW4WIE4_9FIRM</name>
<accession>A0AAW4WIE4</accession>
<protein>
    <submittedName>
        <fullName evidence="2">Uncharacterized protein</fullName>
    </submittedName>
</protein>